<reference evidence="4 5" key="1">
    <citation type="journal article" date="2011" name="J. Gen. Appl. Microbiol.">
        <title>Draft genome sequencing of the enigmatic basidiomycete Mixia osmundae.</title>
        <authorList>
            <person name="Nishida H."/>
            <person name="Nagatsuka Y."/>
            <person name="Sugiyama J."/>
        </authorList>
    </citation>
    <scope>NUCLEOTIDE SEQUENCE [LARGE SCALE GENOMIC DNA]</scope>
    <source>
        <strain evidence="5">CBS 9802 / IAM 14324 / JCM 22182 / KY 12970</strain>
    </source>
</reference>
<dbReference type="InParanoid" id="G7E0S0"/>
<dbReference type="HOGENOM" id="CLU_1012237_0_0_1"/>
<keyword evidence="2" id="KW-1133">Transmembrane helix</keyword>
<dbReference type="AlphaFoldDB" id="G7E0S0"/>
<dbReference type="FunCoup" id="G7E0S0">
    <property type="interactions" value="145"/>
</dbReference>
<dbReference type="EMBL" id="BABT02000090">
    <property type="protein sequence ID" value="GAA96430.1"/>
    <property type="molecule type" value="Genomic_DNA"/>
</dbReference>
<dbReference type="PANTHER" id="PTHR21377:SF0">
    <property type="entry name" value="PROTEIN FAM210B, MITOCHONDRIAL"/>
    <property type="match status" value="1"/>
</dbReference>
<dbReference type="InterPro" id="IPR009688">
    <property type="entry name" value="FAM210A/B-like_dom"/>
</dbReference>
<feature type="region of interest" description="Disordered" evidence="1">
    <location>
        <begin position="72"/>
        <end position="104"/>
    </location>
</feature>
<gene>
    <name evidence="4" type="primary">Mo03097</name>
    <name evidence="4" type="ORF">E5Q_03097</name>
</gene>
<comment type="caution">
    <text evidence="4">The sequence shown here is derived from an EMBL/GenBank/DDBJ whole genome shotgun (WGS) entry which is preliminary data.</text>
</comment>
<dbReference type="eggNOG" id="KOG4526">
    <property type="taxonomic scope" value="Eukaryota"/>
</dbReference>
<keyword evidence="2" id="KW-0472">Membrane</keyword>
<evidence type="ECO:0000256" key="1">
    <source>
        <dbReference type="SAM" id="MobiDB-lite"/>
    </source>
</evidence>
<dbReference type="InterPro" id="IPR045866">
    <property type="entry name" value="FAM210A/B-like"/>
</dbReference>
<protein>
    <recommendedName>
        <fullName evidence="3">DUF1279 domain-containing protein</fullName>
    </recommendedName>
</protein>
<proteinExistence type="predicted"/>
<feature type="transmembrane region" description="Helical" evidence="2">
    <location>
        <begin position="118"/>
        <end position="142"/>
    </location>
</feature>
<dbReference type="Pfam" id="PF06916">
    <property type="entry name" value="FAM210A-B_dom"/>
    <property type="match status" value="1"/>
</dbReference>
<dbReference type="RefSeq" id="XP_014568050.1">
    <property type="nucleotide sequence ID" value="XM_014712564.1"/>
</dbReference>
<dbReference type="Proteomes" id="UP000009131">
    <property type="component" value="Unassembled WGS sequence"/>
</dbReference>
<dbReference type="OrthoDB" id="426386at2759"/>
<evidence type="ECO:0000313" key="4">
    <source>
        <dbReference type="EMBL" id="GAA96430.1"/>
    </source>
</evidence>
<reference evidence="4 5" key="2">
    <citation type="journal article" date="2012" name="Open Biol.">
        <title>Characteristics of nucleosomes and linker DNA regions on the genome of the basidiomycete Mixia osmundae revealed by mono- and dinucleosome mapping.</title>
        <authorList>
            <person name="Nishida H."/>
            <person name="Kondo S."/>
            <person name="Matsumoto T."/>
            <person name="Suzuki Y."/>
            <person name="Yoshikawa H."/>
            <person name="Taylor T.D."/>
            <person name="Sugiyama J."/>
        </authorList>
    </citation>
    <scope>NUCLEOTIDE SEQUENCE [LARGE SCALE GENOMIC DNA]</scope>
    <source>
        <strain evidence="5">CBS 9802 / IAM 14324 / JCM 22182 / KY 12970</strain>
    </source>
</reference>
<evidence type="ECO:0000313" key="5">
    <source>
        <dbReference type="Proteomes" id="UP000009131"/>
    </source>
</evidence>
<keyword evidence="5" id="KW-1185">Reference proteome</keyword>
<accession>G7E0S0</accession>
<evidence type="ECO:0000256" key="2">
    <source>
        <dbReference type="SAM" id="Phobius"/>
    </source>
</evidence>
<feature type="domain" description="DUF1279" evidence="3">
    <location>
        <begin position="108"/>
        <end position="244"/>
    </location>
</feature>
<keyword evidence="2" id="KW-0812">Transmembrane</keyword>
<sequence length="275" mass="30520">MKRAIETAIRLDQHAARSGLHSSRSASILVAPRPSRQDLHQLHGHHSRLNPWELRRASYRWLRTTARLAQPNQVEVLPQGSSAHSRNDESSTKESNAAQEKSTKLSDRIRVLMRKYGWVSLAVYLGISVVDFGLTFAVVYAVGADHVRDAEDWVMHKLDWRRKEKERVETARQAVDLAADKAKQVGHEAQQAVVALSHGESPSSSLAKGSSHTSQIATTAVLAYAIHKTLLLPFRIGLTAWITPPLFRSLRRWGWNIGPAAASSAVVTVKPARES</sequence>
<dbReference type="OMA" id="HTSQIAT"/>
<name>G7E0S0_MIXOS</name>
<organism evidence="4 5">
    <name type="scientific">Mixia osmundae (strain CBS 9802 / IAM 14324 / JCM 22182 / KY 12970)</name>
    <dbReference type="NCBI Taxonomy" id="764103"/>
    <lineage>
        <taxon>Eukaryota</taxon>
        <taxon>Fungi</taxon>
        <taxon>Dikarya</taxon>
        <taxon>Basidiomycota</taxon>
        <taxon>Pucciniomycotina</taxon>
        <taxon>Mixiomycetes</taxon>
        <taxon>Mixiales</taxon>
        <taxon>Mixiaceae</taxon>
        <taxon>Mixia</taxon>
    </lineage>
</organism>
<dbReference type="PANTHER" id="PTHR21377">
    <property type="entry name" value="PROTEIN FAM210B, MITOCHONDRIAL"/>
    <property type="match status" value="1"/>
</dbReference>
<dbReference type="GO" id="GO:0005739">
    <property type="term" value="C:mitochondrion"/>
    <property type="evidence" value="ECO:0007669"/>
    <property type="project" value="TreeGrafter"/>
</dbReference>
<evidence type="ECO:0000259" key="3">
    <source>
        <dbReference type="Pfam" id="PF06916"/>
    </source>
</evidence>